<reference evidence="2 3" key="1">
    <citation type="submission" date="2018-06" db="EMBL/GenBank/DDBJ databases">
        <title>Comparative genomics of rhizobia nodulating Arachis hypogaea in China.</title>
        <authorList>
            <person name="Li Y."/>
        </authorList>
    </citation>
    <scope>NUCLEOTIDE SEQUENCE [LARGE SCALE GENOMIC DNA]</scope>
    <source>
        <strain evidence="2 3">CCBAU 51658</strain>
    </source>
</reference>
<accession>A0A7S7ZQN0</accession>
<gene>
    <name evidence="2" type="ORF">XH86_13120</name>
</gene>
<dbReference type="Proteomes" id="UP000593880">
    <property type="component" value="Chromosome"/>
</dbReference>
<name>A0A7S7ZQN0_9BRAD</name>
<organism evidence="2 3">
    <name type="scientific">Bradyrhizobium guangdongense</name>
    <dbReference type="NCBI Taxonomy" id="1325090"/>
    <lineage>
        <taxon>Bacteria</taxon>
        <taxon>Pseudomonadati</taxon>
        <taxon>Pseudomonadota</taxon>
        <taxon>Alphaproteobacteria</taxon>
        <taxon>Hyphomicrobiales</taxon>
        <taxon>Nitrobacteraceae</taxon>
        <taxon>Bradyrhizobium</taxon>
    </lineage>
</organism>
<feature type="signal peptide" evidence="1">
    <location>
        <begin position="1"/>
        <end position="21"/>
    </location>
</feature>
<proteinExistence type="predicted"/>
<sequence>MRFAFALLFPAALLHVGPADAQATRLRVEHGKFIVAQSYCGMCTDVRTACVLKCNGAGGCIQRCDDEFLYCREQNCGRR</sequence>
<dbReference type="EMBL" id="CP030057">
    <property type="protein sequence ID" value="QOZ59568.1"/>
    <property type="molecule type" value="Genomic_DNA"/>
</dbReference>
<protein>
    <submittedName>
        <fullName evidence="2">Uncharacterized protein</fullName>
    </submittedName>
</protein>
<keyword evidence="3" id="KW-1185">Reference proteome</keyword>
<evidence type="ECO:0000313" key="2">
    <source>
        <dbReference type="EMBL" id="QOZ59568.1"/>
    </source>
</evidence>
<feature type="chain" id="PRO_5047079837" evidence="1">
    <location>
        <begin position="22"/>
        <end position="79"/>
    </location>
</feature>
<evidence type="ECO:0000256" key="1">
    <source>
        <dbReference type="SAM" id="SignalP"/>
    </source>
</evidence>
<keyword evidence="1" id="KW-0732">Signal</keyword>
<evidence type="ECO:0000313" key="3">
    <source>
        <dbReference type="Proteomes" id="UP000593880"/>
    </source>
</evidence>